<dbReference type="RefSeq" id="XP_065648066.1">
    <property type="nucleotide sequence ID" value="XM_065791994.1"/>
</dbReference>
<evidence type="ECO:0000313" key="1">
    <source>
        <dbReference type="Proteomes" id="UP001652625"/>
    </source>
</evidence>
<name>A0ABM4BGF4_HYDVU</name>
<organism evidence="1 2">
    <name type="scientific">Hydra vulgaris</name>
    <name type="common">Hydra</name>
    <name type="synonym">Hydra attenuata</name>
    <dbReference type="NCBI Taxonomy" id="6087"/>
    <lineage>
        <taxon>Eukaryota</taxon>
        <taxon>Metazoa</taxon>
        <taxon>Cnidaria</taxon>
        <taxon>Hydrozoa</taxon>
        <taxon>Hydroidolina</taxon>
        <taxon>Anthoathecata</taxon>
        <taxon>Aplanulata</taxon>
        <taxon>Hydridae</taxon>
        <taxon>Hydra</taxon>
    </lineage>
</organism>
<gene>
    <name evidence="2" type="primary">LOC136077841</name>
</gene>
<protein>
    <submittedName>
        <fullName evidence="2">Uncharacterized protein LOC136077841</fullName>
    </submittedName>
</protein>
<sequence>MKTDKIANGEQFILSSGENPLTITVGCSDNKEKRRYIYILLSTYLSNEKILLFFSFISRSVKQVSLQMIKELQIVLELSLNKTGVLISTLRKGMGSKSAVENNIFGKMSDLEESLSHFYQVEKVNFLDSTDGTSIKDLVFVQNTSSFILDLINQRSLDPQSAFVCISMDGGGGFMKVIVNVFDVNENTTSNLYLNSGVQRCQILSIVEDVQESNFNLRIILEKLNLQDVKFSAAFDLKCANAVFGISSHAGKKA</sequence>
<reference evidence="2" key="1">
    <citation type="submission" date="2025-08" db="UniProtKB">
        <authorList>
            <consortium name="RefSeq"/>
        </authorList>
    </citation>
    <scope>IDENTIFICATION</scope>
</reference>
<accession>A0ABM4BGF4</accession>
<dbReference type="Proteomes" id="UP001652625">
    <property type="component" value="Chromosome 03"/>
</dbReference>
<proteinExistence type="predicted"/>
<evidence type="ECO:0000313" key="2">
    <source>
        <dbReference type="RefSeq" id="XP_065648066.1"/>
    </source>
</evidence>
<keyword evidence="1" id="KW-1185">Reference proteome</keyword>
<dbReference type="GeneID" id="136077841"/>